<evidence type="ECO:0000256" key="3">
    <source>
        <dbReference type="ARBA" id="ARBA00022989"/>
    </source>
</evidence>
<dbReference type="RefSeq" id="WP_245953645.1">
    <property type="nucleotide sequence ID" value="NZ_QRDP01000004.1"/>
</dbReference>
<organism evidence="7 8">
    <name type="scientific">Parasphingopyxis lamellibrachiae</name>
    <dbReference type="NCBI Taxonomy" id="680125"/>
    <lineage>
        <taxon>Bacteria</taxon>
        <taxon>Pseudomonadati</taxon>
        <taxon>Pseudomonadota</taxon>
        <taxon>Alphaproteobacteria</taxon>
        <taxon>Sphingomonadales</taxon>
        <taxon>Sphingomonadaceae</taxon>
        <taxon>Parasphingopyxis</taxon>
    </lineage>
</organism>
<evidence type="ECO:0000313" key="7">
    <source>
        <dbReference type="EMBL" id="RED15644.1"/>
    </source>
</evidence>
<dbReference type="Pfam" id="PF01957">
    <property type="entry name" value="NfeD"/>
    <property type="match status" value="1"/>
</dbReference>
<keyword evidence="4 5" id="KW-0472">Membrane</keyword>
<dbReference type="Proteomes" id="UP000256310">
    <property type="component" value="Unassembled WGS sequence"/>
</dbReference>
<sequence>MNIGGMEISSEMLWITLGIILLITEMIAPGAYLMFLGAAAVFTGLLGFALPLSLPLQLLIFALSSIASVYIAKRWFDVYPILSSAPLLNARIAQMIGQTVEVVVPIEGGVGRVKVGDSVWAASGPDAGVGTRVRIVSAEGNQLAVVPLEALPGGSESEPNSG</sequence>
<feature type="transmembrane region" description="Helical" evidence="5">
    <location>
        <begin position="48"/>
        <end position="72"/>
    </location>
</feature>
<feature type="domain" description="NfeD-like C-terminal" evidence="6">
    <location>
        <begin position="93"/>
        <end position="147"/>
    </location>
</feature>
<dbReference type="PANTHER" id="PTHR33507">
    <property type="entry name" value="INNER MEMBRANE PROTEIN YBBJ"/>
    <property type="match status" value="1"/>
</dbReference>
<reference evidence="7 8" key="1">
    <citation type="submission" date="2018-07" db="EMBL/GenBank/DDBJ databases">
        <title>Genomic Encyclopedia of Type Strains, Phase IV (KMG-IV): sequencing the most valuable type-strain genomes for metagenomic binning, comparative biology and taxonomic classification.</title>
        <authorList>
            <person name="Goeker M."/>
        </authorList>
    </citation>
    <scope>NUCLEOTIDE SEQUENCE [LARGE SCALE GENOMIC DNA]</scope>
    <source>
        <strain evidence="7 8">DSM 26725</strain>
    </source>
</reference>
<gene>
    <name evidence="7" type="ORF">DFR46_0643</name>
</gene>
<dbReference type="InterPro" id="IPR002810">
    <property type="entry name" value="NfeD-like_C"/>
</dbReference>
<dbReference type="InterPro" id="IPR052165">
    <property type="entry name" value="Membrane_assoc_protease"/>
</dbReference>
<evidence type="ECO:0000256" key="1">
    <source>
        <dbReference type="ARBA" id="ARBA00004141"/>
    </source>
</evidence>
<dbReference type="AlphaFoldDB" id="A0A3D9FCV3"/>
<dbReference type="EMBL" id="QRDP01000004">
    <property type="protein sequence ID" value="RED15644.1"/>
    <property type="molecule type" value="Genomic_DNA"/>
</dbReference>
<evidence type="ECO:0000259" key="6">
    <source>
        <dbReference type="Pfam" id="PF01957"/>
    </source>
</evidence>
<dbReference type="GO" id="GO:0005886">
    <property type="term" value="C:plasma membrane"/>
    <property type="evidence" value="ECO:0007669"/>
    <property type="project" value="TreeGrafter"/>
</dbReference>
<protein>
    <recommendedName>
        <fullName evidence="6">NfeD-like C-terminal domain-containing protein</fullName>
    </recommendedName>
</protein>
<comment type="subcellular location">
    <subcellularLocation>
        <location evidence="1">Membrane</location>
        <topology evidence="1">Multi-pass membrane protein</topology>
    </subcellularLocation>
</comment>
<accession>A0A3D9FCV3</accession>
<dbReference type="InterPro" id="IPR012340">
    <property type="entry name" value="NA-bd_OB-fold"/>
</dbReference>
<keyword evidence="2 5" id="KW-0812">Transmembrane</keyword>
<proteinExistence type="predicted"/>
<evidence type="ECO:0000313" key="8">
    <source>
        <dbReference type="Proteomes" id="UP000256310"/>
    </source>
</evidence>
<evidence type="ECO:0000256" key="2">
    <source>
        <dbReference type="ARBA" id="ARBA00022692"/>
    </source>
</evidence>
<feature type="transmembrane region" description="Helical" evidence="5">
    <location>
        <begin position="12"/>
        <end position="42"/>
    </location>
</feature>
<name>A0A3D9FCV3_9SPHN</name>
<evidence type="ECO:0000256" key="4">
    <source>
        <dbReference type="ARBA" id="ARBA00023136"/>
    </source>
</evidence>
<keyword evidence="3 5" id="KW-1133">Transmembrane helix</keyword>
<dbReference type="PANTHER" id="PTHR33507:SF3">
    <property type="entry name" value="INNER MEMBRANE PROTEIN YBBJ"/>
    <property type="match status" value="1"/>
</dbReference>
<keyword evidence="8" id="KW-1185">Reference proteome</keyword>
<comment type="caution">
    <text evidence="7">The sequence shown here is derived from an EMBL/GenBank/DDBJ whole genome shotgun (WGS) entry which is preliminary data.</text>
</comment>
<evidence type="ECO:0000256" key="5">
    <source>
        <dbReference type="SAM" id="Phobius"/>
    </source>
</evidence>
<dbReference type="Gene3D" id="2.40.50.140">
    <property type="entry name" value="Nucleic acid-binding proteins"/>
    <property type="match status" value="1"/>
</dbReference>